<dbReference type="PANTHER" id="PTHR30346:SF28">
    <property type="entry name" value="HTH-TYPE TRANSCRIPTIONAL REGULATOR CYNR"/>
    <property type="match status" value="1"/>
</dbReference>
<evidence type="ECO:0000313" key="6">
    <source>
        <dbReference type="EMBL" id="MBA8957586.1"/>
    </source>
</evidence>
<evidence type="ECO:0000256" key="1">
    <source>
        <dbReference type="ARBA" id="ARBA00009437"/>
    </source>
</evidence>
<dbReference type="SUPFAM" id="SSF53850">
    <property type="entry name" value="Periplasmic binding protein-like II"/>
    <property type="match status" value="1"/>
</dbReference>
<dbReference type="Proteomes" id="UP000572680">
    <property type="component" value="Unassembled WGS sequence"/>
</dbReference>
<dbReference type="PRINTS" id="PR00039">
    <property type="entry name" value="HTHLYSR"/>
</dbReference>
<dbReference type="InterPro" id="IPR036388">
    <property type="entry name" value="WH-like_DNA-bd_sf"/>
</dbReference>
<gene>
    <name evidence="6" type="ORF">HNR61_009281</name>
</gene>
<dbReference type="InterPro" id="IPR036390">
    <property type="entry name" value="WH_DNA-bd_sf"/>
</dbReference>
<protein>
    <submittedName>
        <fullName evidence="6">DNA-binding transcriptional LysR family regulator</fullName>
    </submittedName>
</protein>
<keyword evidence="2" id="KW-0805">Transcription regulation</keyword>
<dbReference type="EMBL" id="JACJIA010000026">
    <property type="protein sequence ID" value="MBA8957586.1"/>
    <property type="molecule type" value="Genomic_DNA"/>
</dbReference>
<dbReference type="InterPro" id="IPR000847">
    <property type="entry name" value="LysR_HTH_N"/>
</dbReference>
<organism evidence="6 7">
    <name type="scientific">Actinomadura namibiensis</name>
    <dbReference type="NCBI Taxonomy" id="182080"/>
    <lineage>
        <taxon>Bacteria</taxon>
        <taxon>Bacillati</taxon>
        <taxon>Actinomycetota</taxon>
        <taxon>Actinomycetes</taxon>
        <taxon>Streptosporangiales</taxon>
        <taxon>Thermomonosporaceae</taxon>
        <taxon>Actinomadura</taxon>
    </lineage>
</organism>
<keyword evidence="3 6" id="KW-0238">DNA-binding</keyword>
<dbReference type="CDD" id="cd05466">
    <property type="entry name" value="PBP2_LTTR_substrate"/>
    <property type="match status" value="1"/>
</dbReference>
<dbReference type="Pfam" id="PF00126">
    <property type="entry name" value="HTH_1"/>
    <property type="match status" value="1"/>
</dbReference>
<dbReference type="GO" id="GO:0032993">
    <property type="term" value="C:protein-DNA complex"/>
    <property type="evidence" value="ECO:0007669"/>
    <property type="project" value="TreeGrafter"/>
</dbReference>
<dbReference type="PROSITE" id="PS50931">
    <property type="entry name" value="HTH_LYSR"/>
    <property type="match status" value="1"/>
</dbReference>
<dbReference type="Gene3D" id="3.40.190.10">
    <property type="entry name" value="Periplasmic binding protein-like II"/>
    <property type="match status" value="2"/>
</dbReference>
<evidence type="ECO:0000259" key="5">
    <source>
        <dbReference type="PROSITE" id="PS50931"/>
    </source>
</evidence>
<comment type="caution">
    <text evidence="6">The sequence shown here is derived from an EMBL/GenBank/DDBJ whole genome shotgun (WGS) entry which is preliminary data.</text>
</comment>
<evidence type="ECO:0000256" key="4">
    <source>
        <dbReference type="ARBA" id="ARBA00023163"/>
    </source>
</evidence>
<dbReference type="SUPFAM" id="SSF46785">
    <property type="entry name" value="Winged helix' DNA-binding domain"/>
    <property type="match status" value="1"/>
</dbReference>
<dbReference type="AlphaFoldDB" id="A0A7W3M082"/>
<comment type="similarity">
    <text evidence="1">Belongs to the LysR transcriptional regulatory family.</text>
</comment>
<proteinExistence type="inferred from homology"/>
<name>A0A7W3M082_ACTNM</name>
<evidence type="ECO:0000313" key="7">
    <source>
        <dbReference type="Proteomes" id="UP000572680"/>
    </source>
</evidence>
<sequence>MQRDDLTAAELRVLVAVAGEGSLSGAAVRLDLTQPAVSHALRSAERKIGAVLFRRGRHGARPTAAGETVVGHARRVLAMMDVMRAEAHHADGGQATGTLRVAAFRSAAFHLLPAALVRFGHRHPKVTVDVRIVADLGRGIAGEVLDGHAEIGVLGLPAQVEGLVYGELFDEPYVMAYPAGHPDPRSLPLINWHENCSADTRRWLAGQDWIPAGSMTVRDDGVVVSMVDHGLGVAIVPRLTVAGAPARVSAMDLTGDAPLRRVGYAVTREMAASTLVRDLVAALRATVPRALAAADGRRGPSGHGPRDAR</sequence>
<dbReference type="GO" id="GO:0003700">
    <property type="term" value="F:DNA-binding transcription factor activity"/>
    <property type="evidence" value="ECO:0007669"/>
    <property type="project" value="InterPro"/>
</dbReference>
<accession>A0A7W3M082</accession>
<evidence type="ECO:0000256" key="2">
    <source>
        <dbReference type="ARBA" id="ARBA00023015"/>
    </source>
</evidence>
<dbReference type="RefSeq" id="WP_220510593.1">
    <property type="nucleotide sequence ID" value="NZ_BAAALP010000067.1"/>
</dbReference>
<dbReference type="Pfam" id="PF03466">
    <property type="entry name" value="LysR_substrate"/>
    <property type="match status" value="1"/>
</dbReference>
<dbReference type="InterPro" id="IPR005119">
    <property type="entry name" value="LysR_subst-bd"/>
</dbReference>
<reference evidence="6 7" key="1">
    <citation type="submission" date="2020-08" db="EMBL/GenBank/DDBJ databases">
        <title>Genomic Encyclopedia of Type Strains, Phase IV (KMG-IV): sequencing the most valuable type-strain genomes for metagenomic binning, comparative biology and taxonomic classification.</title>
        <authorList>
            <person name="Goeker M."/>
        </authorList>
    </citation>
    <scope>NUCLEOTIDE SEQUENCE [LARGE SCALE GENOMIC DNA]</scope>
    <source>
        <strain evidence="6 7">DSM 44197</strain>
    </source>
</reference>
<feature type="domain" description="HTH lysR-type" evidence="5">
    <location>
        <begin position="6"/>
        <end position="63"/>
    </location>
</feature>
<keyword evidence="4" id="KW-0804">Transcription</keyword>
<dbReference type="PANTHER" id="PTHR30346">
    <property type="entry name" value="TRANSCRIPTIONAL DUAL REGULATOR HCAR-RELATED"/>
    <property type="match status" value="1"/>
</dbReference>
<keyword evidence="7" id="KW-1185">Reference proteome</keyword>
<evidence type="ECO:0000256" key="3">
    <source>
        <dbReference type="ARBA" id="ARBA00023125"/>
    </source>
</evidence>
<dbReference type="GO" id="GO:0003677">
    <property type="term" value="F:DNA binding"/>
    <property type="evidence" value="ECO:0007669"/>
    <property type="project" value="UniProtKB-KW"/>
</dbReference>
<dbReference type="Gene3D" id="1.10.10.10">
    <property type="entry name" value="Winged helix-like DNA-binding domain superfamily/Winged helix DNA-binding domain"/>
    <property type="match status" value="1"/>
</dbReference>